<name>A0A182TZ70_9DIPT</name>
<reference evidence="3" key="1">
    <citation type="submission" date="2014-01" db="EMBL/GenBank/DDBJ databases">
        <title>The Genome Sequence of Anopheles melas CM1001059_A (V2).</title>
        <authorList>
            <consortium name="The Broad Institute Genomics Platform"/>
            <person name="Neafsey D.E."/>
            <person name="Besansky N."/>
            <person name="Howell P."/>
            <person name="Walton C."/>
            <person name="Young S.K."/>
            <person name="Zeng Q."/>
            <person name="Gargeya S."/>
            <person name="Fitzgerald M."/>
            <person name="Haas B."/>
            <person name="Abouelleil A."/>
            <person name="Allen A.W."/>
            <person name="Alvarado L."/>
            <person name="Arachchi H.M."/>
            <person name="Berlin A.M."/>
            <person name="Chapman S.B."/>
            <person name="Gainer-Dewar J."/>
            <person name="Goldberg J."/>
            <person name="Griggs A."/>
            <person name="Gujja S."/>
            <person name="Hansen M."/>
            <person name="Howarth C."/>
            <person name="Imamovic A."/>
            <person name="Ireland A."/>
            <person name="Larimer J."/>
            <person name="McCowan C."/>
            <person name="Murphy C."/>
            <person name="Pearson M."/>
            <person name="Poon T.W."/>
            <person name="Priest M."/>
            <person name="Roberts A."/>
            <person name="Saif S."/>
            <person name="Shea T."/>
            <person name="Sisk P."/>
            <person name="Sykes S."/>
            <person name="Wortman J."/>
            <person name="Nusbaum C."/>
            <person name="Birren B."/>
        </authorList>
    </citation>
    <scope>NUCLEOTIDE SEQUENCE [LARGE SCALE GENOMIC DNA]</scope>
    <source>
        <strain evidence="3">CM1001059</strain>
    </source>
</reference>
<proteinExistence type="predicted"/>
<dbReference type="VEuPathDB" id="VectorBase:AMEC011002"/>
<evidence type="ECO:0000313" key="2">
    <source>
        <dbReference type="EnsemblMetazoa" id="AMEC011002-PA"/>
    </source>
</evidence>
<organism evidence="2 3">
    <name type="scientific">Anopheles melas</name>
    <dbReference type="NCBI Taxonomy" id="34690"/>
    <lineage>
        <taxon>Eukaryota</taxon>
        <taxon>Metazoa</taxon>
        <taxon>Ecdysozoa</taxon>
        <taxon>Arthropoda</taxon>
        <taxon>Hexapoda</taxon>
        <taxon>Insecta</taxon>
        <taxon>Pterygota</taxon>
        <taxon>Neoptera</taxon>
        <taxon>Endopterygota</taxon>
        <taxon>Diptera</taxon>
        <taxon>Nematocera</taxon>
        <taxon>Culicoidea</taxon>
        <taxon>Culicidae</taxon>
        <taxon>Anophelinae</taxon>
        <taxon>Anopheles</taxon>
    </lineage>
</organism>
<dbReference type="AlphaFoldDB" id="A0A182TZ70"/>
<dbReference type="EnsemblMetazoa" id="AMEC011002-RA">
    <property type="protein sequence ID" value="AMEC011002-PA"/>
    <property type="gene ID" value="AMEC011002"/>
</dbReference>
<feature type="region of interest" description="Disordered" evidence="1">
    <location>
        <begin position="1"/>
        <end position="20"/>
    </location>
</feature>
<keyword evidence="3" id="KW-1185">Reference proteome</keyword>
<evidence type="ECO:0000256" key="1">
    <source>
        <dbReference type="SAM" id="MobiDB-lite"/>
    </source>
</evidence>
<sequence>MVSKPAHQVEKAGHGGQWRGASLIRRSCDPLLPVAPFAEGCNQRDQQRQQQQQQQQWPATVECCRRPQTVRHGAPGTWAGLGERARKWTTTATTTDTGRFAAGQITCVRQSQYRCKKRQTTPRATSIGGDQRPTKRVVEQ</sequence>
<accession>A0A182TZ70</accession>
<dbReference type="Proteomes" id="UP000075902">
    <property type="component" value="Unassembled WGS sequence"/>
</dbReference>
<evidence type="ECO:0000313" key="3">
    <source>
        <dbReference type="Proteomes" id="UP000075902"/>
    </source>
</evidence>
<feature type="region of interest" description="Disordered" evidence="1">
    <location>
        <begin position="116"/>
        <end position="140"/>
    </location>
</feature>
<reference evidence="2" key="2">
    <citation type="submission" date="2020-05" db="UniProtKB">
        <authorList>
            <consortium name="EnsemblMetazoa"/>
        </authorList>
    </citation>
    <scope>IDENTIFICATION</scope>
    <source>
        <strain evidence="2">CM1001059</strain>
    </source>
</reference>
<protein>
    <submittedName>
        <fullName evidence="2">Uncharacterized protein</fullName>
    </submittedName>
</protein>